<evidence type="ECO:0000256" key="3">
    <source>
        <dbReference type="ARBA" id="ARBA00022989"/>
    </source>
</evidence>
<dbReference type="PANTHER" id="PTHR30371">
    <property type="entry name" value="SEC-INDEPENDENT PROTEIN TRANSLOCASE PROTEIN TATC"/>
    <property type="match status" value="1"/>
</dbReference>
<comment type="subunit">
    <text evidence="5">Forms a complex with TatA.</text>
</comment>
<keyword evidence="5" id="KW-1003">Cell membrane</keyword>
<evidence type="ECO:0000313" key="8">
    <source>
        <dbReference type="Proteomes" id="UP000509626"/>
    </source>
</evidence>
<reference evidence="7 8" key="1">
    <citation type="submission" date="2020-06" db="EMBL/GenBank/DDBJ databases">
        <title>NJ-3-1, isolated from saline soil.</title>
        <authorList>
            <person name="Cui H.L."/>
            <person name="Shi X."/>
        </authorList>
    </citation>
    <scope>NUCLEOTIDE SEQUENCE [LARGE SCALE GENOMIC DNA]</scope>
    <source>
        <strain evidence="7 8">NJ-3-1</strain>
    </source>
</reference>
<accession>A0A7D5Q8I0</accession>
<feature type="transmembrane region" description="Helical" evidence="5">
    <location>
        <begin position="34"/>
        <end position="53"/>
    </location>
</feature>
<evidence type="ECO:0000256" key="5">
    <source>
        <dbReference type="HAMAP-Rule" id="MF_00902"/>
    </source>
</evidence>
<comment type="subcellular location">
    <subcellularLocation>
        <location evidence="5">Cell membrane</location>
        <topology evidence="5">Multi-pass membrane protein</topology>
    </subcellularLocation>
    <subcellularLocation>
        <location evidence="1">Membrane</location>
        <topology evidence="1">Multi-pass membrane protein</topology>
    </subcellularLocation>
</comment>
<organism evidence="7 8">
    <name type="scientific">Halorarum salinum</name>
    <dbReference type="NCBI Taxonomy" id="2743089"/>
    <lineage>
        <taxon>Archaea</taxon>
        <taxon>Methanobacteriati</taxon>
        <taxon>Methanobacteriota</taxon>
        <taxon>Stenosarchaea group</taxon>
        <taxon>Halobacteria</taxon>
        <taxon>Halobacteriales</taxon>
        <taxon>Haloferacaceae</taxon>
        <taxon>Halorarum</taxon>
    </lineage>
</organism>
<evidence type="ECO:0000256" key="6">
    <source>
        <dbReference type="SAM" id="MobiDB-lite"/>
    </source>
</evidence>
<feature type="transmembrane region" description="Helical" evidence="5">
    <location>
        <begin position="237"/>
        <end position="257"/>
    </location>
</feature>
<gene>
    <name evidence="5" type="primary">tatC</name>
    <name evidence="7" type="ORF">HUG12_04290</name>
</gene>
<comment type="function">
    <text evidence="5">Part of the twin-arginine translocation (Tat) system that transports large folded proteins containing a characteristic twin-arginine motif in their signal peptide across membranes.</text>
</comment>
<feature type="transmembrane region" description="Helical" evidence="5">
    <location>
        <begin position="178"/>
        <end position="202"/>
    </location>
</feature>
<evidence type="ECO:0000256" key="1">
    <source>
        <dbReference type="ARBA" id="ARBA00004141"/>
    </source>
</evidence>
<comment type="caution">
    <text evidence="5">Lacks conserved residue(s) required for the propagation of feature annotation.</text>
</comment>
<keyword evidence="5" id="KW-0813">Transport</keyword>
<feature type="transmembrane region" description="Helical" evidence="5">
    <location>
        <begin position="90"/>
        <end position="107"/>
    </location>
</feature>
<feature type="transmembrane region" description="Helical" evidence="5">
    <location>
        <begin position="829"/>
        <end position="852"/>
    </location>
</feature>
<dbReference type="GO" id="GO:0033281">
    <property type="term" value="C:TAT protein transport complex"/>
    <property type="evidence" value="ECO:0007669"/>
    <property type="project" value="UniProtKB-UniRule"/>
</dbReference>
<feature type="transmembrane region" description="Helical" evidence="5">
    <location>
        <begin position="684"/>
        <end position="703"/>
    </location>
</feature>
<feature type="transmembrane region" description="Helical" evidence="5">
    <location>
        <begin position="127"/>
        <end position="158"/>
    </location>
</feature>
<dbReference type="GO" id="GO:0009977">
    <property type="term" value="F:proton motive force dependent protein transmembrane transporter activity"/>
    <property type="evidence" value="ECO:0007669"/>
    <property type="project" value="TreeGrafter"/>
</dbReference>
<dbReference type="Proteomes" id="UP000509626">
    <property type="component" value="Chromosome"/>
</dbReference>
<comment type="similarity">
    <text evidence="5">Belongs to the TatC family.</text>
</comment>
<evidence type="ECO:0000313" key="7">
    <source>
        <dbReference type="EMBL" id="QLG60996.1"/>
    </source>
</evidence>
<name>A0A7D5Q8I0_9EURY</name>
<feature type="transmembrane region" description="Helical" evidence="5">
    <location>
        <begin position="479"/>
        <end position="499"/>
    </location>
</feature>
<dbReference type="EMBL" id="CP058579">
    <property type="protein sequence ID" value="QLG60996.1"/>
    <property type="molecule type" value="Genomic_DNA"/>
</dbReference>
<keyword evidence="3 5" id="KW-1133">Transmembrane helix</keyword>
<sequence>MSSALDEDTQQALAAGQDTARAMLRSAQKDLQKVFVVFLVGFLGTFYALRLWVWDFLKRVTRARLDSLTAQEVEIIAQTPFDVILLQAKFGLAVGILVAIPPFLYFAREPLRERGLWPQTPVPRWKLVVIGLLAAGLFVGGVLYGYLVFFPFMFAFLANNALSAGISPTYSIVKWAEFILLLTFSFGFAAQMPLAMTALSYAEIVPYETFRDKWRHAVVLIFVFGAFFSPPDPFTQIMWAVPLLVLYGASLYLAKVVVTARRGSERVELPATARRHWNGLVGVGVLAAAAVYLFYSRGGPAAVNAAVAGVTDTRMLPLTEPGTVAAAVGVGLLAATAALAYYVYRELDAALDVGGSGVGDPASIDLGGLDAAGVRAAPPEAFDGLTEDEALAAASDAMDADDPEKARAILDRFDEAEEAGAGGAGGAGGAAAQAGGTAGEAGAAESTAPVCDLLAPGVGVIGAVRRGAGFVDWRTRFGALWNVLLGIGGLVFAAGYVLLERPELADGILTEYGTSAAELTAGLPVAGQAALGLFAAAGLLLALLLGAVLALYFAYAAGTDPEAVDLEALTADEVRRAPDATFLGVSERRANFLASVAAEEGDDEKARVILDRFDDAQAAREAAGTGAGGGGPSVPGTADDFNDRTSRAGGTLLEGLTDGESDEDDIGGYYDDLAFIANSLRSRAFRLVFVFLVTMVSVFAWLYSGGIGDVRENFVNRLPEEVVGEGAANFGVIVLHPVEALIFEVKFSTMVGVAAVLPFAAYYAWPALRERGFVRGRRQVIFGWVAALVAGLLGGLVLGYTTIAPAVISWLVGDALRAGMVISYRISDFFWLVIFTTVGIGILADVPVLMVLLNSAGVSYRAMRDRWREATIAIMLFAALFTPADVITMFLVTVPLMAAYGVGLGVLFVLTLGGRRDLAKPTVGATR</sequence>
<protein>
    <recommendedName>
        <fullName evidence="5">Sec-independent protein translocase protein TatC</fullName>
    </recommendedName>
</protein>
<keyword evidence="8" id="KW-1185">Reference proteome</keyword>
<dbReference type="KEGG" id="halu:HUG12_04290"/>
<feature type="transmembrane region" description="Helical" evidence="5">
    <location>
        <begin position="872"/>
        <end position="891"/>
    </location>
</feature>
<proteinExistence type="inferred from homology"/>
<keyword evidence="5" id="KW-0811">Translocation</keyword>
<dbReference type="HAMAP" id="MF_00902">
    <property type="entry name" value="TatC"/>
    <property type="match status" value="1"/>
</dbReference>
<feature type="transmembrane region" description="Helical" evidence="5">
    <location>
        <begin position="214"/>
        <end position="231"/>
    </location>
</feature>
<evidence type="ECO:0000256" key="4">
    <source>
        <dbReference type="ARBA" id="ARBA00023136"/>
    </source>
</evidence>
<feature type="transmembrane region" description="Helical" evidence="5">
    <location>
        <begin position="529"/>
        <end position="555"/>
    </location>
</feature>
<dbReference type="GO" id="GO:0043953">
    <property type="term" value="P:protein transport by the Tat complex"/>
    <property type="evidence" value="ECO:0007669"/>
    <property type="project" value="UniProtKB-UniRule"/>
</dbReference>
<feature type="transmembrane region" description="Helical" evidence="5">
    <location>
        <begin position="324"/>
        <end position="344"/>
    </location>
</feature>
<dbReference type="GeneID" id="96090655"/>
<evidence type="ECO:0000256" key="2">
    <source>
        <dbReference type="ARBA" id="ARBA00022692"/>
    </source>
</evidence>
<feature type="region of interest" description="Disordered" evidence="6">
    <location>
        <begin position="621"/>
        <end position="641"/>
    </location>
</feature>
<keyword evidence="4 5" id="KW-0472">Membrane</keyword>
<keyword evidence="2 5" id="KW-0812">Transmembrane</keyword>
<dbReference type="RefSeq" id="WP_179267580.1">
    <property type="nucleotide sequence ID" value="NZ_CP058579.1"/>
</dbReference>
<dbReference type="Pfam" id="PF00902">
    <property type="entry name" value="TatC"/>
    <property type="match status" value="2"/>
</dbReference>
<dbReference type="InterPro" id="IPR002033">
    <property type="entry name" value="TatC"/>
</dbReference>
<keyword evidence="5" id="KW-0653">Protein transport</keyword>
<feature type="transmembrane region" description="Helical" evidence="5">
    <location>
        <begin position="277"/>
        <end position="295"/>
    </location>
</feature>
<dbReference type="OrthoDB" id="15305at2157"/>
<dbReference type="AlphaFoldDB" id="A0A7D5Q8I0"/>
<feature type="transmembrane region" description="Helical" evidence="5">
    <location>
        <begin position="780"/>
        <end position="809"/>
    </location>
</feature>
<feature type="transmembrane region" description="Helical" evidence="5">
    <location>
        <begin position="897"/>
        <end position="914"/>
    </location>
</feature>
<feature type="transmembrane region" description="Helical" evidence="5">
    <location>
        <begin position="747"/>
        <end position="768"/>
    </location>
</feature>
<dbReference type="GO" id="GO:0065002">
    <property type="term" value="P:intracellular protein transmembrane transport"/>
    <property type="evidence" value="ECO:0007669"/>
    <property type="project" value="TreeGrafter"/>
</dbReference>
<dbReference type="PANTHER" id="PTHR30371:SF0">
    <property type="entry name" value="SEC-INDEPENDENT PROTEIN TRANSLOCASE PROTEIN TATC, CHLOROPLASTIC-RELATED"/>
    <property type="match status" value="1"/>
</dbReference>